<dbReference type="RefSeq" id="WP_230369315.1">
    <property type="nucleotide sequence ID" value="NZ_WLYX01000001.1"/>
</dbReference>
<evidence type="ECO:0000256" key="1">
    <source>
        <dbReference type="SAM" id="MobiDB-lite"/>
    </source>
</evidence>
<feature type="region of interest" description="Disordered" evidence="1">
    <location>
        <begin position="174"/>
        <end position="241"/>
    </location>
</feature>
<reference evidence="2 3" key="1">
    <citation type="submission" date="2019-11" db="EMBL/GenBank/DDBJ databases">
        <title>Draft genome sequence of Paludibacterium sp. dN18-1.</title>
        <authorList>
            <person name="Im W.-T."/>
        </authorList>
    </citation>
    <scope>NUCLEOTIDE SEQUENCE [LARGE SCALE GENOMIC DNA]</scope>
    <source>
        <strain evidence="3">dN 18-1</strain>
    </source>
</reference>
<dbReference type="EMBL" id="WLYX01000001">
    <property type="protein sequence ID" value="MTD32755.1"/>
    <property type="molecule type" value="Genomic_DNA"/>
</dbReference>
<evidence type="ECO:0000313" key="2">
    <source>
        <dbReference type="EMBL" id="MTD32755.1"/>
    </source>
</evidence>
<protein>
    <submittedName>
        <fullName evidence="2">Uncharacterized protein</fullName>
    </submittedName>
</protein>
<sequence length="241" mass="25927">MVTYTALGNAPYLPRFLHRLAAQGVVAYPTPHHLAQHGWLPAAWQGFLADNTLLDLTTDNTEQLLATQTLAQQHGKTLIEVSGSFLPAGAAHGFMLLVGYSGELPNAAQLWLDAAAPAPGAWLPCGPVGSARFTRYILDAMRFARQQALADLTPQSSQGPPAYRLAAAVSKTADVGRKHAGPRPAISEATRAGSRDTGDQHRAGRLFHPRQRASSLRRQPGADDRTGTGPWPRLYRKSSAR</sequence>
<dbReference type="Proteomes" id="UP000446658">
    <property type="component" value="Unassembled WGS sequence"/>
</dbReference>
<feature type="compositionally biased region" description="Basic and acidic residues" evidence="1">
    <location>
        <begin position="193"/>
        <end position="202"/>
    </location>
</feature>
<name>A0A844GDV5_9NEIS</name>
<evidence type="ECO:0000313" key="3">
    <source>
        <dbReference type="Proteomes" id="UP000446658"/>
    </source>
</evidence>
<dbReference type="AlphaFoldDB" id="A0A844GDV5"/>
<keyword evidence="3" id="KW-1185">Reference proteome</keyword>
<comment type="caution">
    <text evidence="2">The sequence shown here is derived from an EMBL/GenBank/DDBJ whole genome shotgun (WGS) entry which is preliminary data.</text>
</comment>
<accession>A0A844GDV5</accession>
<organism evidence="2 3">
    <name type="scientific">Paludibacterium denitrificans</name>
    <dbReference type="NCBI Taxonomy" id="2675226"/>
    <lineage>
        <taxon>Bacteria</taxon>
        <taxon>Pseudomonadati</taxon>
        <taxon>Pseudomonadota</taxon>
        <taxon>Betaproteobacteria</taxon>
        <taxon>Neisseriales</taxon>
        <taxon>Chromobacteriaceae</taxon>
        <taxon>Paludibacterium</taxon>
    </lineage>
</organism>
<proteinExistence type="predicted"/>
<gene>
    <name evidence="2" type="ORF">GKE73_04135</name>
</gene>